<dbReference type="AlphaFoldDB" id="A0A1M6VDN3"/>
<reference evidence="1 2" key="1">
    <citation type="submission" date="2016-11" db="EMBL/GenBank/DDBJ databases">
        <authorList>
            <person name="Jaros S."/>
            <person name="Januszkiewicz K."/>
            <person name="Wedrychowicz H."/>
        </authorList>
    </citation>
    <scope>NUCLEOTIDE SEQUENCE [LARGE SCALE GENOMIC DNA]</scope>
    <source>
        <strain evidence="1 2">LMG 20594</strain>
    </source>
</reference>
<dbReference type="KEGG" id="pts:CUJ90_09165"/>
<evidence type="ECO:0000313" key="1">
    <source>
        <dbReference type="EMBL" id="SHK79592.1"/>
    </source>
</evidence>
<dbReference type="OrthoDB" id="8685560at2"/>
<dbReference type="GeneID" id="301978336"/>
<dbReference type="EMBL" id="FRAB01000038">
    <property type="protein sequence ID" value="SHK79592.1"/>
    <property type="molecule type" value="Genomic_DNA"/>
</dbReference>
<proteinExistence type="predicted"/>
<dbReference type="STRING" id="169427.SAMN05192548_103859"/>
<dbReference type="Proteomes" id="UP000184395">
    <property type="component" value="Unassembled WGS sequence"/>
</dbReference>
<dbReference type="RefSeq" id="WP_073431513.1">
    <property type="nucleotide sequence ID" value="NZ_CADFGY010000034.1"/>
</dbReference>
<protein>
    <submittedName>
        <fullName evidence="1">Uncharacterized protein</fullName>
    </submittedName>
</protein>
<organism evidence="1 2">
    <name type="scientific">Paraburkholderia terricola</name>
    <dbReference type="NCBI Taxonomy" id="169427"/>
    <lineage>
        <taxon>Bacteria</taxon>
        <taxon>Pseudomonadati</taxon>
        <taxon>Pseudomonadota</taxon>
        <taxon>Betaproteobacteria</taxon>
        <taxon>Burkholderiales</taxon>
        <taxon>Burkholderiaceae</taxon>
        <taxon>Paraburkholderia</taxon>
    </lineage>
</organism>
<name>A0A1M6VDN3_9BURK</name>
<gene>
    <name evidence="1" type="ORF">SAMN05192548_103859</name>
</gene>
<accession>A0A1M6VDN3</accession>
<evidence type="ECO:0000313" key="2">
    <source>
        <dbReference type="Proteomes" id="UP000184395"/>
    </source>
</evidence>
<sequence>MSSRHPIIAFLAGLPQFEALLHEDAVLDLRSGCIVSRCEPATTEAGLRFRLNVRWPGHAAPNPHPVDAYKYVALQVQEASHVGFDLKLTAESAELAMIAASDWPHEEA</sequence>